<feature type="transmembrane region" description="Helical" evidence="1">
    <location>
        <begin position="6"/>
        <end position="24"/>
    </location>
</feature>
<organism evidence="2 3">
    <name type="scientific">Parabacteroides merdae</name>
    <dbReference type="NCBI Taxonomy" id="46503"/>
    <lineage>
        <taxon>Bacteria</taxon>
        <taxon>Pseudomonadati</taxon>
        <taxon>Bacteroidota</taxon>
        <taxon>Bacteroidia</taxon>
        <taxon>Bacteroidales</taxon>
        <taxon>Tannerellaceae</taxon>
        <taxon>Parabacteroides</taxon>
    </lineage>
</organism>
<name>A0AA37K8N6_9BACT</name>
<keyword evidence="1" id="KW-0812">Transmembrane</keyword>
<dbReference type="Proteomes" id="UP001055114">
    <property type="component" value="Unassembled WGS sequence"/>
</dbReference>
<comment type="caution">
    <text evidence="2">The sequence shown here is derived from an EMBL/GenBank/DDBJ whole genome shotgun (WGS) entry which is preliminary data.</text>
</comment>
<keyword evidence="1" id="KW-0472">Membrane</keyword>
<evidence type="ECO:0000256" key="1">
    <source>
        <dbReference type="SAM" id="Phobius"/>
    </source>
</evidence>
<keyword evidence="1" id="KW-1133">Transmembrane helix</keyword>
<gene>
    <name evidence="2" type="ORF">CE91St3_32110</name>
</gene>
<proteinExistence type="predicted"/>
<evidence type="ECO:0000313" key="2">
    <source>
        <dbReference type="EMBL" id="GKH73348.1"/>
    </source>
</evidence>
<evidence type="ECO:0000313" key="3">
    <source>
        <dbReference type="Proteomes" id="UP001055114"/>
    </source>
</evidence>
<accession>A0AA37K8N6</accession>
<dbReference type="EMBL" id="BQNZ01000003">
    <property type="protein sequence ID" value="GKH73348.1"/>
    <property type="molecule type" value="Genomic_DNA"/>
</dbReference>
<dbReference type="RefSeq" id="WP_075965574.1">
    <property type="nucleotide sequence ID" value="NZ_BQNZ01000003.1"/>
</dbReference>
<dbReference type="AlphaFoldDB" id="A0AA37K8N6"/>
<sequence length="114" mass="13072">MKWIVMLLGGYTLYYLVLIVFDALKNSAPMADDEDTQIIPVDDMLSSSSFRAKKMELPADVRKEYMSEDKEELESYRPRRVTGAIYAQGFEVNGYNQQLMKSGRAVFDGCVYTF</sequence>
<protein>
    <submittedName>
        <fullName evidence="2">Uncharacterized protein</fullName>
    </submittedName>
</protein>
<reference evidence="2" key="1">
    <citation type="submission" date="2022-01" db="EMBL/GenBank/DDBJ databases">
        <title>Novel bile acid biosynthetic pathways are enriched in the microbiome of centenarians.</title>
        <authorList>
            <person name="Sato Y."/>
            <person name="Atarashi K."/>
            <person name="Plichta R.D."/>
            <person name="Arai Y."/>
            <person name="Sasajima S."/>
            <person name="Kearney M.S."/>
            <person name="Suda W."/>
            <person name="Takeshita K."/>
            <person name="Sasaki T."/>
            <person name="Okamoto S."/>
            <person name="Skelly N.A."/>
            <person name="Okamura Y."/>
            <person name="Vlamakis H."/>
            <person name="Li Y."/>
            <person name="Tanoue T."/>
            <person name="Takei H."/>
            <person name="Nittono H."/>
            <person name="Narushima S."/>
            <person name="Irie J."/>
            <person name="Itoh H."/>
            <person name="Moriya K."/>
            <person name="Sugiura Y."/>
            <person name="Suematsu M."/>
            <person name="Moritoki N."/>
            <person name="Shibata S."/>
            <person name="Littman R.D."/>
            <person name="Fischbach A.M."/>
            <person name="Uwamino Y."/>
            <person name="Inoue T."/>
            <person name="Honda A."/>
            <person name="Hattori M."/>
            <person name="Murai T."/>
            <person name="Xavier J.R."/>
            <person name="Hirose N."/>
            <person name="Honda K."/>
        </authorList>
    </citation>
    <scope>NUCLEOTIDE SEQUENCE</scope>
    <source>
        <strain evidence="2">CE91-St3</strain>
    </source>
</reference>